<proteinExistence type="predicted"/>
<evidence type="ECO:0000313" key="2">
    <source>
        <dbReference type="Proteomes" id="UP000192330"/>
    </source>
</evidence>
<gene>
    <name evidence="1" type="ORF">SAMN06295998_10512</name>
</gene>
<dbReference type="AlphaFoldDB" id="A0A1W2BVM1"/>
<dbReference type="EMBL" id="FWYD01000005">
    <property type="protein sequence ID" value="SMC76794.1"/>
    <property type="molecule type" value="Genomic_DNA"/>
</dbReference>
<organism evidence="1 2">
    <name type="scientific">Primorskyibacter flagellatus</name>
    <dbReference type="NCBI Taxonomy" id="1387277"/>
    <lineage>
        <taxon>Bacteria</taxon>
        <taxon>Pseudomonadati</taxon>
        <taxon>Pseudomonadota</taxon>
        <taxon>Alphaproteobacteria</taxon>
        <taxon>Rhodobacterales</taxon>
        <taxon>Roseobacteraceae</taxon>
        <taxon>Primorskyibacter</taxon>
    </lineage>
</organism>
<dbReference type="RefSeq" id="WP_084352756.1">
    <property type="nucleotide sequence ID" value="NZ_FWYD01000005.1"/>
</dbReference>
<keyword evidence="2" id="KW-1185">Reference proteome</keyword>
<reference evidence="1 2" key="1">
    <citation type="submission" date="2017-04" db="EMBL/GenBank/DDBJ databases">
        <authorList>
            <person name="Afonso C.L."/>
            <person name="Miller P.J."/>
            <person name="Scott M.A."/>
            <person name="Spackman E."/>
            <person name="Goraichik I."/>
            <person name="Dimitrov K.M."/>
            <person name="Suarez D.L."/>
            <person name="Swayne D.E."/>
        </authorList>
    </citation>
    <scope>NUCLEOTIDE SEQUENCE [LARGE SCALE GENOMIC DNA]</scope>
    <source>
        <strain evidence="1 2">CGMCC 1.12644</strain>
    </source>
</reference>
<name>A0A1W2BVM1_9RHOB</name>
<protein>
    <submittedName>
        <fullName evidence="1">Uncharacterized protein</fullName>
    </submittedName>
</protein>
<accession>A0A1W2BVM1</accession>
<dbReference type="Proteomes" id="UP000192330">
    <property type="component" value="Unassembled WGS sequence"/>
</dbReference>
<sequence>MKIEPNDIDIVGEVSFRLPARAFRLDIALREPDRVSLALEYALKLLDVLDLAKPSEIGDFLGFSPSETDSLVMELIDSELAAATPGGRSRSLTLEGRLSMKKILS</sequence>
<dbReference type="OrthoDB" id="9177208at2"/>
<dbReference type="STRING" id="1387277.SAMN06295998_10512"/>
<evidence type="ECO:0000313" key="1">
    <source>
        <dbReference type="EMBL" id="SMC76794.1"/>
    </source>
</evidence>